<dbReference type="AlphaFoldDB" id="A0A0R3TTH7"/>
<protein>
    <submittedName>
        <fullName evidence="5">PDZ domain-containing protein</fullName>
    </submittedName>
</protein>
<feature type="region of interest" description="Disordered" evidence="1">
    <location>
        <begin position="772"/>
        <end position="807"/>
    </location>
</feature>
<dbReference type="PROSITE" id="PS50106">
    <property type="entry name" value="PDZ"/>
    <property type="match status" value="1"/>
</dbReference>
<feature type="compositionally biased region" description="Basic and acidic residues" evidence="1">
    <location>
        <begin position="787"/>
        <end position="798"/>
    </location>
</feature>
<dbReference type="InterPro" id="IPR036034">
    <property type="entry name" value="PDZ_sf"/>
</dbReference>
<organism evidence="5">
    <name type="scientific">Rodentolepis nana</name>
    <name type="common">Dwarf tapeworm</name>
    <name type="synonym">Hymenolepis nana</name>
    <dbReference type="NCBI Taxonomy" id="102285"/>
    <lineage>
        <taxon>Eukaryota</taxon>
        <taxon>Metazoa</taxon>
        <taxon>Spiralia</taxon>
        <taxon>Lophotrochozoa</taxon>
        <taxon>Platyhelminthes</taxon>
        <taxon>Cestoda</taxon>
        <taxon>Eucestoda</taxon>
        <taxon>Cyclophyllidea</taxon>
        <taxon>Hymenolepididae</taxon>
        <taxon>Rodentolepis</taxon>
    </lineage>
</organism>
<feature type="compositionally biased region" description="Polar residues" evidence="1">
    <location>
        <begin position="929"/>
        <end position="944"/>
    </location>
</feature>
<feature type="compositionally biased region" description="Polar residues" evidence="1">
    <location>
        <begin position="427"/>
        <end position="441"/>
    </location>
</feature>
<sequence length="944" mass="104422">MSNRIACIDIIVPRGPLGFEFSIKSSGSQIVISQVRSGGAAELAGLKVGYIVKAVNQQSIKDMSFLQVSNLIRRSSSLTAELTVCTPEEIHPAPYGNVVLRHTSAIKNPTSAPYSSSDRENFSPSPQGIRAQALMEQLQKPHHRKEEVAMLTQALSPSADVPSFHSCQHPLTSKTSHDDNGGVMNHCGLRRQAILFRNDTIYTEPPDVSPLIFSIPDHKSVHESNVDNMVSPFSTTLNISENRSEEDGKAEITPPLVRRHAYPSLISSALASDSESPSPLIRNTSVKAGGETEPSPRFLPAHTSPTLRREESLQPTFLPRLSVRRKISSPALSARPSPPNESKFTNLAAYMDGLVVPPPYGQTSGIVQRNLSVSNSVLTPSRFVRHDNGLSTLTSGTNVRLNMPSLISNRSRVASSSLSHNISSLSPKNPTLKNENTNSNVKPPHPKRKRLTLMTGLFRIDSLSCDGPHWPSSWRRRRWSLRPQEETPSIKTTVPSIPIAESNLGFRPTAVVHGRLLDACFASALCSTSQFELWFHPSFSHKNSNFNTNFMLFQPSDLQPEFYKSSQCLCKVTKIEGKNVVPVAWRRFYIYIGGGYIRFLLASDYHGFNQHASGSLLNNVDPFTLEGVSTSRCIILPLMGLQWSSHPCLASDIPTWDTLSPASPAKTLSFRRHNHPSQYSEMVESEPINDLHCYLFEHESNGCSEITVIFPETQTLSKTLELCQRHGGFCKEGNPPPHTCTVITNSLLETKQPSHHATAVLRRSRKSLPDSAVRRRLVADGVTGTKRTQDKSLDREGEQPQPFAYQRSAGVEDTSKFRFFATTAAPFFKSIANAISETEAYVKQFLESGPSVHNFSSSSVVSQQDSLKIIDDLKNLFERAGYQVSARNSLENADSEKQEEEQGEESLLEIIMRSLPQQVSELGEKEKGSTNIQASSPITQWTDF</sequence>
<name>A0A0R3TTH7_RODNA</name>
<feature type="region of interest" description="Disordered" evidence="1">
    <location>
        <begin position="921"/>
        <end position="944"/>
    </location>
</feature>
<dbReference type="SUPFAM" id="SSF50156">
    <property type="entry name" value="PDZ domain-like"/>
    <property type="match status" value="1"/>
</dbReference>
<dbReference type="STRING" id="102285.A0A0R3TTH7"/>
<feature type="region of interest" description="Disordered" evidence="1">
    <location>
        <begin position="418"/>
        <end position="447"/>
    </location>
</feature>
<reference evidence="5" key="1">
    <citation type="submission" date="2016-04" db="UniProtKB">
        <authorList>
            <consortium name="WormBaseParasite"/>
        </authorList>
    </citation>
    <scope>IDENTIFICATION</scope>
</reference>
<dbReference type="CDD" id="cd00136">
    <property type="entry name" value="PDZ_canonical"/>
    <property type="match status" value="1"/>
</dbReference>
<dbReference type="Gene3D" id="2.30.42.10">
    <property type="match status" value="1"/>
</dbReference>
<dbReference type="Proteomes" id="UP000278807">
    <property type="component" value="Unassembled WGS sequence"/>
</dbReference>
<keyword evidence="4" id="KW-1185">Reference proteome</keyword>
<proteinExistence type="predicted"/>
<dbReference type="OrthoDB" id="3183924at2759"/>
<dbReference type="EMBL" id="UZAE01013329">
    <property type="protein sequence ID" value="VDO09311.1"/>
    <property type="molecule type" value="Genomic_DNA"/>
</dbReference>
<evidence type="ECO:0000313" key="4">
    <source>
        <dbReference type="Proteomes" id="UP000278807"/>
    </source>
</evidence>
<accession>A0A0R3TTH7</accession>
<evidence type="ECO:0000259" key="2">
    <source>
        <dbReference type="PROSITE" id="PS50106"/>
    </source>
</evidence>
<feature type="compositionally biased region" description="Low complexity" evidence="1">
    <location>
        <begin position="269"/>
        <end position="280"/>
    </location>
</feature>
<dbReference type="Pfam" id="PF00595">
    <property type="entry name" value="PDZ"/>
    <property type="match status" value="1"/>
</dbReference>
<dbReference type="SMART" id="SM00228">
    <property type="entry name" value="PDZ"/>
    <property type="match status" value="1"/>
</dbReference>
<evidence type="ECO:0000313" key="5">
    <source>
        <dbReference type="WBParaSite" id="HNAJ_0001101501-mRNA-1"/>
    </source>
</evidence>
<reference evidence="3 4" key="2">
    <citation type="submission" date="2018-11" db="EMBL/GenBank/DDBJ databases">
        <authorList>
            <consortium name="Pathogen Informatics"/>
        </authorList>
    </citation>
    <scope>NUCLEOTIDE SEQUENCE [LARGE SCALE GENOMIC DNA]</scope>
</reference>
<gene>
    <name evidence="3" type="ORF">HNAJ_LOCUS11009</name>
</gene>
<dbReference type="WBParaSite" id="HNAJ_0001101501-mRNA-1">
    <property type="protein sequence ID" value="HNAJ_0001101501-mRNA-1"/>
    <property type="gene ID" value="HNAJ_0001101501"/>
</dbReference>
<feature type="domain" description="PDZ" evidence="2">
    <location>
        <begin position="14"/>
        <end position="77"/>
    </location>
</feature>
<evidence type="ECO:0000313" key="3">
    <source>
        <dbReference type="EMBL" id="VDO09311.1"/>
    </source>
</evidence>
<feature type="region of interest" description="Disordered" evidence="1">
    <location>
        <begin position="269"/>
        <end position="315"/>
    </location>
</feature>
<evidence type="ECO:0000256" key="1">
    <source>
        <dbReference type="SAM" id="MobiDB-lite"/>
    </source>
</evidence>
<dbReference type="InterPro" id="IPR001478">
    <property type="entry name" value="PDZ"/>
</dbReference>